<feature type="compositionally biased region" description="Polar residues" evidence="1">
    <location>
        <begin position="56"/>
        <end position="72"/>
    </location>
</feature>
<organism evidence="3 4">
    <name type="scientific">Yanghanlia caeni</name>
    <dbReference type="NCBI Taxonomy" id="3064283"/>
    <lineage>
        <taxon>Bacteria</taxon>
        <taxon>Pseudomonadati</taxon>
        <taxon>Pseudomonadota</taxon>
        <taxon>Betaproteobacteria</taxon>
        <taxon>Burkholderiales</taxon>
        <taxon>Alcaligenaceae</taxon>
        <taxon>Yanghanlia</taxon>
    </lineage>
</organism>
<accession>A0ABU1D329</accession>
<gene>
    <name evidence="3" type="ORF">Q8947_02395</name>
</gene>
<evidence type="ECO:0000256" key="1">
    <source>
        <dbReference type="SAM" id="MobiDB-lite"/>
    </source>
</evidence>
<feature type="region of interest" description="Disordered" evidence="1">
    <location>
        <begin position="48"/>
        <end position="72"/>
    </location>
</feature>
<keyword evidence="2" id="KW-0472">Membrane</keyword>
<keyword evidence="2" id="KW-0812">Transmembrane</keyword>
<dbReference type="RefSeq" id="WP_165276778.1">
    <property type="nucleotide sequence ID" value="NZ_JAUZQE010000003.1"/>
</dbReference>
<evidence type="ECO:0000313" key="3">
    <source>
        <dbReference type="EMBL" id="MDR4124834.1"/>
    </source>
</evidence>
<comment type="caution">
    <text evidence="3">The sequence shown here is derived from an EMBL/GenBank/DDBJ whole genome shotgun (WGS) entry which is preliminary data.</text>
</comment>
<proteinExistence type="predicted"/>
<evidence type="ECO:0000313" key="4">
    <source>
        <dbReference type="Proteomes" id="UP001232156"/>
    </source>
</evidence>
<dbReference type="Proteomes" id="UP001232156">
    <property type="component" value="Unassembled WGS sequence"/>
</dbReference>
<dbReference type="EMBL" id="JAUZQE010000003">
    <property type="protein sequence ID" value="MDR4124834.1"/>
    <property type="molecule type" value="Genomic_DNA"/>
</dbReference>
<keyword evidence="2" id="KW-1133">Transmembrane helix</keyword>
<feature type="transmembrane region" description="Helical" evidence="2">
    <location>
        <begin position="6"/>
        <end position="36"/>
    </location>
</feature>
<protein>
    <submittedName>
        <fullName evidence="3">Uncharacterized protein</fullName>
    </submittedName>
</protein>
<sequence length="72" mass="7675">MNRPFLLALLLSLPLWVVLGNYIVALIVSLLVAFLASMINALRVMRSGGRHGPGAQSASGRTPVQSQSDEAE</sequence>
<name>A0ABU1D329_9BURK</name>
<reference evidence="3 4" key="1">
    <citation type="submission" date="2023-08" db="EMBL/GenBank/DDBJ databases">
        <title>Alcaligenaceae gen. nov., a novel taxon isolated from the sludge of Yixing Pesticide Factory.</title>
        <authorList>
            <person name="Ruan L."/>
        </authorList>
    </citation>
    <scope>NUCLEOTIDE SEQUENCE [LARGE SCALE GENOMIC DNA]</scope>
    <source>
        <strain evidence="3 4">LG-2</strain>
    </source>
</reference>
<evidence type="ECO:0000256" key="2">
    <source>
        <dbReference type="SAM" id="Phobius"/>
    </source>
</evidence>
<keyword evidence="4" id="KW-1185">Reference proteome</keyword>